<evidence type="ECO:0000313" key="2">
    <source>
        <dbReference type="EMBL" id="CAI8921694.1"/>
    </source>
</evidence>
<feature type="domain" description="PilZ" evidence="1">
    <location>
        <begin position="122"/>
        <end position="197"/>
    </location>
</feature>
<dbReference type="EMBL" id="OX458333">
    <property type="protein sequence ID" value="CAI8921694.1"/>
    <property type="molecule type" value="Genomic_DNA"/>
</dbReference>
<evidence type="ECO:0000313" key="3">
    <source>
        <dbReference type="Proteomes" id="UP001162030"/>
    </source>
</evidence>
<dbReference type="Pfam" id="PF07238">
    <property type="entry name" value="PilZ"/>
    <property type="match status" value="1"/>
</dbReference>
<gene>
    <name evidence="2" type="ORF">MSZNOR_3853</name>
</gene>
<dbReference type="RefSeq" id="WP_051331459.1">
    <property type="nucleotide sequence ID" value="NZ_OX458333.1"/>
</dbReference>
<name>A0ABN8XCB2_9GAMM</name>
<dbReference type="InterPro" id="IPR009875">
    <property type="entry name" value="PilZ_domain"/>
</dbReference>
<dbReference type="Proteomes" id="UP001162030">
    <property type="component" value="Chromosome"/>
</dbReference>
<accession>A0ABN8XCB2</accession>
<sequence>MSDDQAGHETGNGIGPVTGREVEKERRRYFRIEDEIILFFREIAPDEIPDNRSPREFPSDAFALSASLDLLTQESRKLLRKIERDSPEVSDFLKVMERKIDLIARAFLNYEANLPEQCPQRVSLSASGLSFDVDKPCAAGKVLEIKMVLQPEFVGLTAYGRVVYCQKNAPNSELPYQISVDFVGLRDSDRELLIRHVVRRQLQQLRNKKQPPE</sequence>
<keyword evidence="3" id="KW-1185">Reference proteome</keyword>
<reference evidence="2 3" key="1">
    <citation type="submission" date="2023-03" db="EMBL/GenBank/DDBJ databases">
        <authorList>
            <person name="Pearce D."/>
        </authorList>
    </citation>
    <scope>NUCLEOTIDE SEQUENCE [LARGE SCALE GENOMIC DNA]</scope>
    <source>
        <strain evidence="2">Msz</strain>
    </source>
</reference>
<proteinExistence type="predicted"/>
<organism evidence="2 3">
    <name type="scientific">Methylocaldum szegediense</name>
    <dbReference type="NCBI Taxonomy" id="73780"/>
    <lineage>
        <taxon>Bacteria</taxon>
        <taxon>Pseudomonadati</taxon>
        <taxon>Pseudomonadota</taxon>
        <taxon>Gammaproteobacteria</taxon>
        <taxon>Methylococcales</taxon>
        <taxon>Methylococcaceae</taxon>
        <taxon>Methylocaldum</taxon>
    </lineage>
</organism>
<dbReference type="Gene3D" id="2.40.10.220">
    <property type="entry name" value="predicted glycosyltransferase like domains"/>
    <property type="match status" value="1"/>
</dbReference>
<evidence type="ECO:0000259" key="1">
    <source>
        <dbReference type="Pfam" id="PF07238"/>
    </source>
</evidence>
<protein>
    <submittedName>
        <fullName evidence="2">PilZ domain-containing protein</fullName>
    </submittedName>
</protein>